<dbReference type="OMA" id="DFLIEWY"/>
<dbReference type="InParanoid" id="A7TNZ0"/>
<dbReference type="Gene3D" id="3.20.180.10">
    <property type="entry name" value="PNP-oxidase-like"/>
    <property type="match status" value="1"/>
</dbReference>
<dbReference type="PhylomeDB" id="A7TNZ0"/>
<dbReference type="OrthoDB" id="5553410at2759"/>
<dbReference type="InterPro" id="IPR019595">
    <property type="entry name" value="DUF2470"/>
</dbReference>
<dbReference type="Proteomes" id="UP000000267">
    <property type="component" value="Unassembled WGS sequence"/>
</dbReference>
<feature type="transmembrane region" description="Helical" evidence="1">
    <location>
        <begin position="149"/>
        <end position="170"/>
    </location>
</feature>
<dbReference type="FunCoup" id="A7TNZ0">
    <property type="interactions" value="26"/>
</dbReference>
<dbReference type="RefSeq" id="XP_001643873.1">
    <property type="nucleotide sequence ID" value="XM_001643823.1"/>
</dbReference>
<evidence type="ECO:0000259" key="2">
    <source>
        <dbReference type="Pfam" id="PF10615"/>
    </source>
</evidence>
<dbReference type="KEGG" id="vpo:Kpol_495p13"/>
<dbReference type="PANTHER" id="PTHR37783">
    <property type="entry name" value="MEMBRANE PROTEIN, PUTATIVE (AFU_ORTHOLOGUE AFUA_1G04315)-RELATED"/>
    <property type="match status" value="1"/>
</dbReference>
<accession>A7TNZ0</accession>
<reference evidence="3 4" key="1">
    <citation type="journal article" date="2007" name="Proc. Natl. Acad. Sci. U.S.A.">
        <title>Independent sorting-out of thousands of duplicated gene pairs in two yeast species descended from a whole-genome duplication.</title>
        <authorList>
            <person name="Scannell D.R."/>
            <person name="Frank A.C."/>
            <person name="Conant G.C."/>
            <person name="Byrne K.P."/>
            <person name="Woolfit M."/>
            <person name="Wolfe K.H."/>
        </authorList>
    </citation>
    <scope>NUCLEOTIDE SEQUENCE [LARGE SCALE GENOMIC DNA]</scope>
    <source>
        <strain evidence="4">ATCC 22028 / DSM 70294 / BCRC 21397 / CBS 2163 / NBRC 10782 / NRRL Y-8283 / UCD 57-17</strain>
    </source>
</reference>
<keyword evidence="1" id="KW-0812">Transmembrane</keyword>
<name>A7TNZ0_VANPO</name>
<feature type="domain" description="DUF2470" evidence="2">
    <location>
        <begin position="18"/>
        <end position="86"/>
    </location>
</feature>
<gene>
    <name evidence="3" type="ORF">Kpol_495p13</name>
</gene>
<evidence type="ECO:0000313" key="3">
    <source>
        <dbReference type="EMBL" id="EDO16015.1"/>
    </source>
</evidence>
<dbReference type="GeneID" id="5544150"/>
<protein>
    <recommendedName>
        <fullName evidence="2">DUF2470 domain-containing protein</fullName>
    </recommendedName>
</protein>
<keyword evidence="4" id="KW-1185">Reference proteome</keyword>
<dbReference type="AlphaFoldDB" id="A7TNZ0"/>
<keyword evidence="1" id="KW-0472">Membrane</keyword>
<dbReference type="HOGENOM" id="CLU_081019_1_0_1"/>
<feature type="transmembrane region" description="Helical" evidence="1">
    <location>
        <begin position="110"/>
        <end position="129"/>
    </location>
</feature>
<dbReference type="Pfam" id="PF10615">
    <property type="entry name" value="DUF2470"/>
    <property type="match status" value="1"/>
</dbReference>
<evidence type="ECO:0000256" key="1">
    <source>
        <dbReference type="SAM" id="Phobius"/>
    </source>
</evidence>
<dbReference type="eggNOG" id="ENOG502RZUI">
    <property type="taxonomic scope" value="Eukaryota"/>
</dbReference>
<evidence type="ECO:0000313" key="4">
    <source>
        <dbReference type="Proteomes" id="UP000000267"/>
    </source>
</evidence>
<keyword evidence="1" id="KW-1133">Transmembrane helix</keyword>
<dbReference type="InterPro" id="IPR037119">
    <property type="entry name" value="Haem_oxidase_HugZ-like_sf"/>
</dbReference>
<dbReference type="EMBL" id="DS480436">
    <property type="protein sequence ID" value="EDO16015.1"/>
    <property type="molecule type" value="Genomic_DNA"/>
</dbReference>
<dbReference type="PANTHER" id="PTHR37783:SF1">
    <property type="entry name" value="MEMBRANE PROTEIN, PUTATIVE (AFU_ORTHOLOGUE AFUA_1G04315)-RELATED"/>
    <property type="match status" value="1"/>
</dbReference>
<sequence length="213" mass="24727">MSSSVVQSKIAKFSRERKFAIEDLLCYYGKVSITDKVLRARLSDFDLKSFTIRFHHVELESDVDKIIAFEPPLNEVNEFDERINEMIKIAAKARGLSEIQVTETVYPTNLLEYAIIGGVMLPPLCYLYRPLLYFLPLPSIIKKTLDNDRLLFIITVLAFFTHIIESLVLLRPKLIYYRVPIDHAIEWYFLGLLEGYAPVKRLEALAQKIQKQK</sequence>
<organism evidence="4">
    <name type="scientific">Vanderwaltozyma polyspora (strain ATCC 22028 / DSM 70294 / BCRC 21397 / CBS 2163 / NBRC 10782 / NRRL Y-8283 / UCD 57-17)</name>
    <name type="common">Kluyveromyces polysporus</name>
    <dbReference type="NCBI Taxonomy" id="436907"/>
    <lineage>
        <taxon>Eukaryota</taxon>
        <taxon>Fungi</taxon>
        <taxon>Dikarya</taxon>
        <taxon>Ascomycota</taxon>
        <taxon>Saccharomycotina</taxon>
        <taxon>Saccharomycetes</taxon>
        <taxon>Saccharomycetales</taxon>
        <taxon>Saccharomycetaceae</taxon>
        <taxon>Vanderwaltozyma</taxon>
    </lineage>
</organism>
<proteinExistence type="predicted"/>